<dbReference type="RefSeq" id="WP_085818263.1">
    <property type="nucleotide sequence ID" value="NZ_FWFU01000003.1"/>
</dbReference>
<dbReference type="Proteomes" id="UP000193207">
    <property type="component" value="Unassembled WGS sequence"/>
</dbReference>
<sequence>MFRNLILALTSLALGVALSACQSDPGASSGALRPVDPRIETCSAGSSVALSTEAKLDLSDLLTRQNGMVNATVQRKLSTMISDAAGDSLTGADLVKAQENYLACLRDEADRSARASAPWKHLSDAECRAAYACEDQNIAQFRTCQDVAFEMYQEGAIDKPRARAAISDCRGVIADNPGCYQAGAGAQLKTARALCAQKIGSISEYGTSGGEDYRRLVEQMKANGLI</sequence>
<evidence type="ECO:0000313" key="3">
    <source>
        <dbReference type="Proteomes" id="UP000193207"/>
    </source>
</evidence>
<evidence type="ECO:0008006" key="4">
    <source>
        <dbReference type="Google" id="ProtNLM"/>
    </source>
</evidence>
<organism evidence="2 3">
    <name type="scientific">Roseovarius halotolerans</name>
    <dbReference type="NCBI Taxonomy" id="505353"/>
    <lineage>
        <taxon>Bacteria</taxon>
        <taxon>Pseudomonadati</taxon>
        <taxon>Pseudomonadota</taxon>
        <taxon>Alphaproteobacteria</taxon>
        <taxon>Rhodobacterales</taxon>
        <taxon>Roseobacteraceae</taxon>
        <taxon>Roseovarius</taxon>
    </lineage>
</organism>
<dbReference type="AlphaFoldDB" id="A0A1X6ZGJ6"/>
<feature type="signal peptide" evidence="1">
    <location>
        <begin position="1"/>
        <end position="22"/>
    </location>
</feature>
<evidence type="ECO:0000256" key="1">
    <source>
        <dbReference type="SAM" id="SignalP"/>
    </source>
</evidence>
<accession>A0A1X6ZGJ6</accession>
<feature type="chain" id="PRO_5012507686" description="Lysozyme inhibitor LprI N-terminal domain-containing protein" evidence="1">
    <location>
        <begin position="23"/>
        <end position="226"/>
    </location>
</feature>
<evidence type="ECO:0000313" key="2">
    <source>
        <dbReference type="EMBL" id="SLN50536.1"/>
    </source>
</evidence>
<gene>
    <name evidence="2" type="ORF">ROH8110_02745</name>
</gene>
<keyword evidence="3" id="KW-1185">Reference proteome</keyword>
<reference evidence="2 3" key="1">
    <citation type="submission" date="2017-03" db="EMBL/GenBank/DDBJ databases">
        <authorList>
            <person name="Afonso C.L."/>
            <person name="Miller P.J."/>
            <person name="Scott M.A."/>
            <person name="Spackman E."/>
            <person name="Goraichik I."/>
            <person name="Dimitrov K.M."/>
            <person name="Suarez D.L."/>
            <person name="Swayne D.E."/>
        </authorList>
    </citation>
    <scope>NUCLEOTIDE SEQUENCE [LARGE SCALE GENOMIC DNA]</scope>
    <source>
        <strain evidence="2 3">CECT 8110</strain>
    </source>
</reference>
<dbReference type="EMBL" id="FWFU01000003">
    <property type="protein sequence ID" value="SLN50536.1"/>
    <property type="molecule type" value="Genomic_DNA"/>
</dbReference>
<protein>
    <recommendedName>
        <fullName evidence="4">Lysozyme inhibitor LprI N-terminal domain-containing protein</fullName>
    </recommendedName>
</protein>
<keyword evidence="1" id="KW-0732">Signal</keyword>
<proteinExistence type="predicted"/>
<name>A0A1X6ZGJ6_9RHOB</name>
<dbReference type="PROSITE" id="PS51257">
    <property type="entry name" value="PROKAR_LIPOPROTEIN"/>
    <property type="match status" value="1"/>
</dbReference>